<evidence type="ECO:0000313" key="1">
    <source>
        <dbReference type="EMBL" id="GLG06382.1"/>
    </source>
</evidence>
<dbReference type="NCBIfam" id="NF047593">
    <property type="entry name" value="IS66_ISAeme5_TnpA"/>
    <property type="match status" value="1"/>
</dbReference>
<proteinExistence type="predicted"/>
<protein>
    <recommendedName>
        <fullName evidence="3">Transposase</fullName>
    </recommendedName>
</protein>
<evidence type="ECO:0008006" key="3">
    <source>
        <dbReference type="Google" id="ProtNLM"/>
    </source>
</evidence>
<gene>
    <name evidence="1" type="ORF">Selli1_35560</name>
</gene>
<accession>A0A9W6FDV3</accession>
<reference evidence="1 2" key="1">
    <citation type="journal article" date="2023" name="Int. J. Syst. Evol. Microbiol.">
        <title>Sellimonas catena sp. nov., isolated from human faeces.</title>
        <authorList>
            <person name="Hisatomi A."/>
            <person name="Ohkuma M."/>
            <person name="Sakamoto M."/>
        </authorList>
    </citation>
    <scope>NUCLEOTIDE SEQUENCE [LARGE SCALE GENOMIC DNA]</scope>
    <source>
        <strain evidence="1 2">12EGH17</strain>
    </source>
</reference>
<organism evidence="1 2">
    <name type="scientific">Sellimonas catena</name>
    <dbReference type="NCBI Taxonomy" id="2994035"/>
    <lineage>
        <taxon>Bacteria</taxon>
        <taxon>Bacillati</taxon>
        <taxon>Bacillota</taxon>
        <taxon>Clostridia</taxon>
        <taxon>Lachnospirales</taxon>
        <taxon>Lachnospiraceae</taxon>
        <taxon>Sellimonas</taxon>
    </lineage>
</organism>
<dbReference type="Proteomes" id="UP001145145">
    <property type="component" value="Unassembled WGS sequence"/>
</dbReference>
<keyword evidence="2" id="KW-1185">Reference proteome</keyword>
<dbReference type="RefSeq" id="WP_281874472.1">
    <property type="nucleotide sequence ID" value="NZ_BSBO01000080.1"/>
</dbReference>
<comment type="caution">
    <text evidence="1">The sequence shown here is derived from an EMBL/GenBank/DDBJ whole genome shotgun (WGS) entry which is preliminary data.</text>
</comment>
<evidence type="ECO:0000313" key="2">
    <source>
        <dbReference type="Proteomes" id="UP001145145"/>
    </source>
</evidence>
<dbReference type="AlphaFoldDB" id="A0A9W6FDV3"/>
<sequence length="116" mass="12885">MDMNNNVISKADLWADRIHAFQESGLSRKVWCQQNEIPPSTLGYWIRKIQSEAPGTEPASDPVFAKLPSEQELQFNAGTGNHSVTILLPGNIRIEIGADCPARLMTTLFQALKNYA</sequence>
<dbReference type="EMBL" id="BSBO01000080">
    <property type="protein sequence ID" value="GLG06382.1"/>
    <property type="molecule type" value="Genomic_DNA"/>
</dbReference>
<name>A0A9W6FDV3_9FIRM</name>